<name>A0A8X6G1J0_TRICU</name>
<accession>A0A8X6G1J0</accession>
<comment type="caution">
    <text evidence="1">The sequence shown here is derived from an EMBL/GenBank/DDBJ whole genome shotgun (WGS) entry which is preliminary data.</text>
</comment>
<dbReference type="OrthoDB" id="6779578at2759"/>
<reference evidence="1" key="1">
    <citation type="submission" date="2020-07" db="EMBL/GenBank/DDBJ databases">
        <title>Multicomponent nature underlies the extraordinary mechanical properties of spider dragline silk.</title>
        <authorList>
            <person name="Kono N."/>
            <person name="Nakamura H."/>
            <person name="Mori M."/>
            <person name="Yoshida Y."/>
            <person name="Ohtoshi R."/>
            <person name="Malay A.D."/>
            <person name="Moran D.A.P."/>
            <person name="Tomita M."/>
            <person name="Numata K."/>
            <person name="Arakawa K."/>
        </authorList>
    </citation>
    <scope>NUCLEOTIDE SEQUENCE</scope>
</reference>
<evidence type="ECO:0000313" key="2">
    <source>
        <dbReference type="Proteomes" id="UP000887116"/>
    </source>
</evidence>
<protein>
    <submittedName>
        <fullName evidence="1">Retrovirus-related Pol polyprotein from type-1 retrotransposable element R2</fullName>
    </submittedName>
</protein>
<dbReference type="AlphaFoldDB" id="A0A8X6G1J0"/>
<proteinExistence type="predicted"/>
<gene>
    <name evidence="1" type="primary">PO21_52</name>
    <name evidence="1" type="ORF">TNCT_476391</name>
</gene>
<evidence type="ECO:0000313" key="1">
    <source>
        <dbReference type="EMBL" id="GFQ93578.1"/>
    </source>
</evidence>
<dbReference type="Proteomes" id="UP000887116">
    <property type="component" value="Unassembled WGS sequence"/>
</dbReference>
<dbReference type="EMBL" id="BMAO01024173">
    <property type="protein sequence ID" value="GFQ93578.1"/>
    <property type="molecule type" value="Genomic_DNA"/>
</dbReference>
<sequence length="168" mass="18156">MSFAMRTAQLGKTGWAEVDLAARREIKNILSLPSNASNHYIHGNRKLGCCGLPSAAQDSDFYLVDSAFKLLTSKDEEVALQALGQLTRTVSHRLGRSPSDGDLGSFLSGCMEGEFAGSTNQLSNTWTLARKASDRQQVTWSFTNSQPSIAFGDENITSLSLSPPRGGR</sequence>
<keyword evidence="2" id="KW-1185">Reference proteome</keyword>
<organism evidence="1 2">
    <name type="scientific">Trichonephila clavata</name>
    <name type="common">Joro spider</name>
    <name type="synonym">Nephila clavata</name>
    <dbReference type="NCBI Taxonomy" id="2740835"/>
    <lineage>
        <taxon>Eukaryota</taxon>
        <taxon>Metazoa</taxon>
        <taxon>Ecdysozoa</taxon>
        <taxon>Arthropoda</taxon>
        <taxon>Chelicerata</taxon>
        <taxon>Arachnida</taxon>
        <taxon>Araneae</taxon>
        <taxon>Araneomorphae</taxon>
        <taxon>Entelegynae</taxon>
        <taxon>Araneoidea</taxon>
        <taxon>Nephilidae</taxon>
        <taxon>Trichonephila</taxon>
    </lineage>
</organism>